<name>A0A0C3BY25_PILCF</name>
<reference evidence="1 2" key="1">
    <citation type="submission" date="2014-04" db="EMBL/GenBank/DDBJ databases">
        <authorList>
            <consortium name="DOE Joint Genome Institute"/>
            <person name="Kuo A."/>
            <person name="Tarkka M."/>
            <person name="Buscot F."/>
            <person name="Kohler A."/>
            <person name="Nagy L.G."/>
            <person name="Floudas D."/>
            <person name="Copeland A."/>
            <person name="Barry K.W."/>
            <person name="Cichocki N."/>
            <person name="Veneault-Fourrey C."/>
            <person name="LaButti K."/>
            <person name="Lindquist E.A."/>
            <person name="Lipzen A."/>
            <person name="Lundell T."/>
            <person name="Morin E."/>
            <person name="Murat C."/>
            <person name="Sun H."/>
            <person name="Tunlid A."/>
            <person name="Henrissat B."/>
            <person name="Grigoriev I.V."/>
            <person name="Hibbett D.S."/>
            <person name="Martin F."/>
            <person name="Nordberg H.P."/>
            <person name="Cantor M.N."/>
            <person name="Hua S.X."/>
        </authorList>
    </citation>
    <scope>NUCLEOTIDE SEQUENCE [LARGE SCALE GENOMIC DNA]</scope>
    <source>
        <strain evidence="1 2">F 1598</strain>
    </source>
</reference>
<dbReference type="HOGENOM" id="CLU_056417_0_0_1"/>
<dbReference type="InParanoid" id="A0A0C3BY25"/>
<evidence type="ECO:0000313" key="2">
    <source>
        <dbReference type="Proteomes" id="UP000054166"/>
    </source>
</evidence>
<evidence type="ECO:0000313" key="1">
    <source>
        <dbReference type="EMBL" id="KIM91453.1"/>
    </source>
</evidence>
<dbReference type="Proteomes" id="UP000054166">
    <property type="component" value="Unassembled WGS sequence"/>
</dbReference>
<keyword evidence="2" id="KW-1185">Reference proteome</keyword>
<reference evidence="2" key="2">
    <citation type="submission" date="2015-01" db="EMBL/GenBank/DDBJ databases">
        <title>Evolutionary Origins and Diversification of the Mycorrhizal Mutualists.</title>
        <authorList>
            <consortium name="DOE Joint Genome Institute"/>
            <consortium name="Mycorrhizal Genomics Consortium"/>
            <person name="Kohler A."/>
            <person name="Kuo A."/>
            <person name="Nagy L.G."/>
            <person name="Floudas D."/>
            <person name="Copeland A."/>
            <person name="Barry K.W."/>
            <person name="Cichocki N."/>
            <person name="Veneault-Fourrey C."/>
            <person name="LaButti K."/>
            <person name="Lindquist E.A."/>
            <person name="Lipzen A."/>
            <person name="Lundell T."/>
            <person name="Morin E."/>
            <person name="Murat C."/>
            <person name="Riley R."/>
            <person name="Ohm R."/>
            <person name="Sun H."/>
            <person name="Tunlid A."/>
            <person name="Henrissat B."/>
            <person name="Grigoriev I.V."/>
            <person name="Hibbett D.S."/>
            <person name="Martin F."/>
        </authorList>
    </citation>
    <scope>NUCLEOTIDE SEQUENCE [LARGE SCALE GENOMIC DNA]</scope>
    <source>
        <strain evidence="2">F 1598</strain>
    </source>
</reference>
<sequence>MSLATSLNPFLNLQLPADTDLVSPQDNPSPLTPVLADLDPSLNDEKLYSSSEIEQLPFYIKFPTHPCAWFIVDPGYFRRAYSSDETKLKSGAALNLKDRTISTNMLTEEYPTHYICMTKLICRDRGYVIYKFTFDLFSCFCTPQPAKLPTNLVTIPEFHASDEAAHLITQEATFHQRVLETDYAITPLCT</sequence>
<gene>
    <name evidence="1" type="ORF">PILCRDRAFT_641</name>
</gene>
<proteinExistence type="predicted"/>
<dbReference type="EMBL" id="KN832971">
    <property type="protein sequence ID" value="KIM91453.1"/>
    <property type="molecule type" value="Genomic_DNA"/>
</dbReference>
<accession>A0A0C3BY25</accession>
<dbReference type="AlphaFoldDB" id="A0A0C3BY25"/>
<protein>
    <submittedName>
        <fullName evidence="1">Uncharacterized protein</fullName>
    </submittedName>
</protein>
<organism evidence="1 2">
    <name type="scientific">Piloderma croceum (strain F 1598)</name>
    <dbReference type="NCBI Taxonomy" id="765440"/>
    <lineage>
        <taxon>Eukaryota</taxon>
        <taxon>Fungi</taxon>
        <taxon>Dikarya</taxon>
        <taxon>Basidiomycota</taxon>
        <taxon>Agaricomycotina</taxon>
        <taxon>Agaricomycetes</taxon>
        <taxon>Agaricomycetidae</taxon>
        <taxon>Atheliales</taxon>
        <taxon>Atheliaceae</taxon>
        <taxon>Piloderma</taxon>
    </lineage>
</organism>